<dbReference type="Proteomes" id="UP000077628">
    <property type="component" value="Unassembled WGS sequence"/>
</dbReference>
<comment type="subcellular location">
    <subcellularLocation>
        <location evidence="1">Cytoplasm</location>
    </subcellularLocation>
</comment>
<feature type="domain" description="SCP2" evidence="2">
    <location>
        <begin position="20"/>
        <end position="118"/>
    </location>
</feature>
<gene>
    <name evidence="1" type="primary">ubiJ</name>
    <name evidence="3" type="ORF">A1355_17755</name>
</gene>
<evidence type="ECO:0000313" key="3">
    <source>
        <dbReference type="EMBL" id="OAI28230.1"/>
    </source>
</evidence>
<evidence type="ECO:0000313" key="4">
    <source>
        <dbReference type="Proteomes" id="UP000077628"/>
    </source>
</evidence>
<dbReference type="GO" id="GO:0006744">
    <property type="term" value="P:ubiquinone biosynthetic process"/>
    <property type="evidence" value="ECO:0007669"/>
    <property type="project" value="UniProtKB-UniRule"/>
</dbReference>
<dbReference type="InterPro" id="IPR036527">
    <property type="entry name" value="SCP2_sterol-bd_dom_sf"/>
</dbReference>
<dbReference type="STRING" id="702114.A1355_17755"/>
<accession>A0A177PFT5</accession>
<keyword evidence="4" id="KW-1185">Reference proteome</keyword>
<dbReference type="EMBL" id="LUUK01000013">
    <property type="protein sequence ID" value="OAI28230.1"/>
    <property type="molecule type" value="Genomic_DNA"/>
</dbReference>
<keyword evidence="1" id="KW-0963">Cytoplasm</keyword>
<sequence>MANDFLQVKPLLVAALETALNQYLVLDDHLEDYLAPMAGKVIALRIQPFGAELFLCPGTRRIQILESYAGEPDASLSGSLAALGLMGLSATPMRSLFRGEVKLAGDTQLARKLQRLFEKLDIAWEAKLARYAGADLAHRLAGWVRGGRAWSRQSLTTFKLNLEEFLQEETRELPAKPEAERVFQDIDQLRLDTDRLTARLDRLAAALTPPTEPR</sequence>
<dbReference type="RefSeq" id="WP_064024255.1">
    <property type="nucleotide sequence ID" value="NZ_LUUK01000013.1"/>
</dbReference>
<proteinExistence type="inferred from homology"/>
<dbReference type="OrthoDB" id="9796077at2"/>
<dbReference type="UniPathway" id="UPA00232"/>
<organism evidence="3 4">
    <name type="scientific">Methylomonas koyamae</name>
    <dbReference type="NCBI Taxonomy" id="702114"/>
    <lineage>
        <taxon>Bacteria</taxon>
        <taxon>Pseudomonadati</taxon>
        <taxon>Pseudomonadota</taxon>
        <taxon>Gammaproteobacteria</taxon>
        <taxon>Methylococcales</taxon>
        <taxon>Methylococcaceae</taxon>
        <taxon>Methylomonas</taxon>
    </lineage>
</organism>
<evidence type="ECO:0000256" key="1">
    <source>
        <dbReference type="HAMAP-Rule" id="MF_02215"/>
    </source>
</evidence>
<comment type="function">
    <text evidence="1">Required for ubiquinone (coenzyme Q) biosynthesis. Binds hydrophobic ubiquinone biosynthetic intermediates via its SCP2 domain and is essential for the stability of the Ubi complex. May constitute a docking platform where Ubi enzymes assemble and access their SCP2-bound polyprenyl substrates.</text>
</comment>
<dbReference type="InterPro" id="IPR038989">
    <property type="entry name" value="UbiJ"/>
</dbReference>
<keyword evidence="1" id="KW-0831">Ubiquinone biosynthesis</keyword>
<dbReference type="GO" id="GO:0005737">
    <property type="term" value="C:cytoplasm"/>
    <property type="evidence" value="ECO:0007669"/>
    <property type="project" value="UniProtKB-SubCell"/>
</dbReference>
<comment type="similarity">
    <text evidence="1">Belongs to the UbiJ family.</text>
</comment>
<dbReference type="PANTHER" id="PTHR38693">
    <property type="entry name" value="UBIQUINONE BIOSYNTHESIS PROTEIN UBIJ"/>
    <property type="match status" value="1"/>
</dbReference>
<dbReference type="AlphaFoldDB" id="A0A177PFT5"/>
<dbReference type="Pfam" id="PF02036">
    <property type="entry name" value="SCP2"/>
    <property type="match status" value="1"/>
</dbReference>
<dbReference type="SUPFAM" id="SSF55718">
    <property type="entry name" value="SCP-like"/>
    <property type="match status" value="1"/>
</dbReference>
<name>A0A177PFT5_9GAMM</name>
<evidence type="ECO:0000259" key="2">
    <source>
        <dbReference type="Pfam" id="PF02036"/>
    </source>
</evidence>
<dbReference type="HAMAP" id="MF_02215">
    <property type="entry name" value="UbiJ"/>
    <property type="match status" value="1"/>
</dbReference>
<dbReference type="PANTHER" id="PTHR38693:SF1">
    <property type="entry name" value="UBIQUINONE BIOSYNTHESIS ACCESSORY FACTOR UBIJ"/>
    <property type="match status" value="1"/>
</dbReference>
<protein>
    <recommendedName>
        <fullName evidence="1">Ubiquinone biosynthesis accessory factor UbiJ</fullName>
    </recommendedName>
</protein>
<dbReference type="InterPro" id="IPR003033">
    <property type="entry name" value="SCP2_sterol-bd_dom"/>
</dbReference>
<comment type="pathway">
    <text evidence="1">Cofactor biosynthesis; ubiquinone biosynthesis.</text>
</comment>
<comment type="caution">
    <text evidence="3">The sequence shown here is derived from an EMBL/GenBank/DDBJ whole genome shotgun (WGS) entry which is preliminary data.</text>
</comment>
<reference evidence="4" key="1">
    <citation type="submission" date="2016-03" db="EMBL/GenBank/DDBJ databases">
        <authorList>
            <person name="Heylen K."/>
            <person name="De Vos P."/>
            <person name="Vekeman B."/>
        </authorList>
    </citation>
    <scope>NUCLEOTIDE SEQUENCE [LARGE SCALE GENOMIC DNA]</scope>
    <source>
        <strain evidence="4">R-45383</strain>
    </source>
</reference>